<dbReference type="Pfam" id="PF09361">
    <property type="entry name" value="Phasin_2"/>
    <property type="match status" value="1"/>
</dbReference>
<proteinExistence type="predicted"/>
<dbReference type="GeneID" id="55535501"/>
<dbReference type="NCBIfam" id="TIGR01841">
    <property type="entry name" value="phasin"/>
    <property type="match status" value="1"/>
</dbReference>
<sequence>MSSLDLEQSIAAQKASLEVMFGILSKALESIDKLASLDLRAFKTILAEHHEIAARALLTKNPQELLSLQAQPAVENAQSYWRHAYEIMSGTLADFTETLETQFKRHQYDGQAFVENLAKNAPAGSEAAVSVWKSAIETASATCEAARRAAKQAGQIVESNVSATPDAATRSTRPGVEQAEAVEKE</sequence>
<accession>A0AAN1MQW0</accession>
<dbReference type="KEGG" id="phs:C2L64_45215"/>
<feature type="region of interest" description="Disordered" evidence="1">
    <location>
        <begin position="157"/>
        <end position="185"/>
    </location>
</feature>
<evidence type="ECO:0000313" key="4">
    <source>
        <dbReference type="Proteomes" id="UP000236649"/>
    </source>
</evidence>
<dbReference type="InterPro" id="IPR018968">
    <property type="entry name" value="Phasin"/>
</dbReference>
<dbReference type="Proteomes" id="UP000236649">
    <property type="component" value="Chromosome 4"/>
</dbReference>
<dbReference type="RefSeq" id="WP_103154343.1">
    <property type="nucleotide sequence ID" value="NZ_CP026108.1"/>
</dbReference>
<evidence type="ECO:0000313" key="3">
    <source>
        <dbReference type="EMBL" id="AUT76117.1"/>
    </source>
</evidence>
<dbReference type="EMBL" id="CP026108">
    <property type="protein sequence ID" value="AUT76117.1"/>
    <property type="molecule type" value="Genomic_DNA"/>
</dbReference>
<organism evidence="3 4">
    <name type="scientific">Paraburkholderia hospita</name>
    <dbReference type="NCBI Taxonomy" id="169430"/>
    <lineage>
        <taxon>Bacteria</taxon>
        <taxon>Pseudomonadati</taxon>
        <taxon>Pseudomonadota</taxon>
        <taxon>Betaproteobacteria</taxon>
        <taxon>Burkholderiales</taxon>
        <taxon>Burkholderiaceae</taxon>
        <taxon>Paraburkholderia</taxon>
    </lineage>
</organism>
<dbReference type="InterPro" id="IPR010127">
    <property type="entry name" value="Phasin_subfam-1"/>
</dbReference>
<protein>
    <recommendedName>
        <fullName evidence="2">Phasin domain-containing protein</fullName>
    </recommendedName>
</protein>
<name>A0AAN1MQW0_9BURK</name>
<feature type="domain" description="Phasin" evidence="2">
    <location>
        <begin position="7"/>
        <end position="103"/>
    </location>
</feature>
<dbReference type="AlphaFoldDB" id="A0AAN1MQW0"/>
<evidence type="ECO:0000259" key="2">
    <source>
        <dbReference type="Pfam" id="PF09361"/>
    </source>
</evidence>
<gene>
    <name evidence="3" type="ORF">C2L64_45215</name>
</gene>
<reference evidence="3 4" key="1">
    <citation type="submission" date="2018-01" db="EMBL/GenBank/DDBJ databases">
        <title>Species boundaries and ecological features among Paraburkholderia terrae DSMZ17804T, P. hospita DSMZ17164T and P. caribensis DSMZ13236T.</title>
        <authorList>
            <person name="Pratama A.A."/>
        </authorList>
    </citation>
    <scope>NUCLEOTIDE SEQUENCE [LARGE SCALE GENOMIC DNA]</scope>
    <source>
        <strain evidence="3 4">DSM 17164</strain>
    </source>
</reference>
<evidence type="ECO:0000256" key="1">
    <source>
        <dbReference type="SAM" id="MobiDB-lite"/>
    </source>
</evidence>